<evidence type="ECO:0000313" key="2">
    <source>
        <dbReference type="Proteomes" id="UP001153203"/>
    </source>
</evidence>
<dbReference type="Proteomes" id="UP001153203">
    <property type="component" value="Unassembled WGS sequence"/>
</dbReference>
<gene>
    <name evidence="1" type="ORF">NF708_04530</name>
</gene>
<dbReference type="RefSeq" id="WP_279363001.1">
    <property type="nucleotide sequence ID" value="NZ_JAMWGA010000002.1"/>
</dbReference>
<dbReference type="AlphaFoldDB" id="A0A9X4P532"/>
<proteinExistence type="predicted"/>
<evidence type="ECO:0000313" key="1">
    <source>
        <dbReference type="EMBL" id="MDG6193271.1"/>
    </source>
</evidence>
<organism evidence="1 2">
    <name type="scientific">Lactococcus formosensis</name>
    <dbReference type="NCBI Taxonomy" id="1281486"/>
    <lineage>
        <taxon>Bacteria</taxon>
        <taxon>Bacillati</taxon>
        <taxon>Bacillota</taxon>
        <taxon>Bacilli</taxon>
        <taxon>Lactobacillales</taxon>
        <taxon>Streptococcaceae</taxon>
        <taxon>Lactococcus</taxon>
    </lineage>
</organism>
<comment type="caution">
    <text evidence="1">The sequence shown here is derived from an EMBL/GenBank/DDBJ whole genome shotgun (WGS) entry which is preliminary data.</text>
</comment>
<dbReference type="EMBL" id="JAMWGI010000002">
    <property type="protein sequence ID" value="MDG6193271.1"/>
    <property type="molecule type" value="Genomic_DNA"/>
</dbReference>
<sequence>MTIYNKVKAKRESFCSPFFEKEERKHEKILFGIGLTGVLIMGLAGCTKNDSTQLQSDENIESVNNPEFVAKRFLSWVYEGRSTDIEKIIGIDYSHFQDEQIEFFEERAGSVTPCSISSRN</sequence>
<name>A0A9X4P532_9LACT</name>
<accession>A0A9X4P532</accession>
<reference evidence="1" key="1">
    <citation type="submission" date="2022-06" db="EMBL/GenBank/DDBJ databases">
        <title>Lactococcus from bovine mastitis in China.</title>
        <authorList>
            <person name="Lin Y."/>
            <person name="Han B."/>
        </authorList>
    </citation>
    <scope>NUCLEOTIDE SEQUENCE</scope>
    <source>
        <strain evidence="1">Hebei-B-39</strain>
    </source>
</reference>
<protein>
    <submittedName>
        <fullName evidence="1">Uncharacterized protein</fullName>
    </submittedName>
</protein>